<evidence type="ECO:0000313" key="14">
    <source>
        <dbReference type="Proteomes" id="UP000308054"/>
    </source>
</evidence>
<evidence type="ECO:0000256" key="1">
    <source>
        <dbReference type="ARBA" id="ARBA00001947"/>
    </source>
</evidence>
<dbReference type="Gene3D" id="3.30.230.20">
    <property type="entry name" value="lpxc deacetylase, domain 1"/>
    <property type="match status" value="1"/>
</dbReference>
<evidence type="ECO:0000256" key="4">
    <source>
        <dbReference type="ARBA" id="ARBA00012745"/>
    </source>
</evidence>
<organism evidence="13 14">
    <name type="scientific">Marinicauda algicola</name>
    <dbReference type="NCBI Taxonomy" id="2029849"/>
    <lineage>
        <taxon>Bacteria</taxon>
        <taxon>Pseudomonadati</taxon>
        <taxon>Pseudomonadota</taxon>
        <taxon>Alphaproteobacteria</taxon>
        <taxon>Maricaulales</taxon>
        <taxon>Maricaulaceae</taxon>
        <taxon>Marinicauda</taxon>
    </lineage>
</organism>
<protein>
    <recommendedName>
        <fullName evidence="4 12">UDP-3-O-acyl-N-acetylglucosamine deacetylase</fullName>
        <shortName evidence="12">UDP-3-O-acyl-GlcNAc deacetylase</shortName>
        <ecNumber evidence="4 12">3.5.1.108</ecNumber>
    </recommendedName>
    <alternativeName>
        <fullName evidence="12">UDP-3-O-[R-3-hydroxymyristoyl]-N-acetylglucosamine deacetylase</fullName>
    </alternativeName>
</protein>
<evidence type="ECO:0000313" key="13">
    <source>
        <dbReference type="EMBL" id="TGY89983.1"/>
    </source>
</evidence>
<keyword evidence="14" id="KW-1185">Reference proteome</keyword>
<dbReference type="InterPro" id="IPR020568">
    <property type="entry name" value="Ribosomal_Su5_D2-typ_SF"/>
</dbReference>
<evidence type="ECO:0000256" key="2">
    <source>
        <dbReference type="ARBA" id="ARBA00002923"/>
    </source>
</evidence>
<dbReference type="InterPro" id="IPR015870">
    <property type="entry name" value="UDP-acyl_N-AcGlcN_deAcase_N"/>
</dbReference>
<feature type="binding site" evidence="12">
    <location>
        <position position="237"/>
    </location>
    <ligand>
        <name>Zn(2+)</name>
        <dbReference type="ChEBI" id="CHEBI:29105"/>
    </ligand>
</feature>
<feature type="binding site" evidence="12">
    <location>
        <position position="80"/>
    </location>
    <ligand>
        <name>Zn(2+)</name>
        <dbReference type="ChEBI" id="CHEBI:29105"/>
    </ligand>
</feature>
<comment type="cofactor">
    <cofactor evidence="1 12">
        <name>Zn(2+)</name>
        <dbReference type="ChEBI" id="CHEBI:29105"/>
    </cofactor>
</comment>
<comment type="pathway">
    <text evidence="3 12">Glycolipid biosynthesis; lipid IV(A) biosynthesis; lipid IV(A) from (3R)-3-hydroxytetradecanoyl-[acyl-carrier-protein] and UDP-N-acetyl-alpha-D-glucosamine: step 2/6.</text>
</comment>
<evidence type="ECO:0000256" key="8">
    <source>
        <dbReference type="ARBA" id="ARBA00022801"/>
    </source>
</evidence>
<comment type="catalytic activity">
    <reaction evidence="11 12">
        <text>a UDP-3-O-[(3R)-3-hydroxyacyl]-N-acetyl-alpha-D-glucosamine + H2O = a UDP-3-O-[(3R)-3-hydroxyacyl]-alpha-D-glucosamine + acetate</text>
        <dbReference type="Rhea" id="RHEA:67816"/>
        <dbReference type="ChEBI" id="CHEBI:15377"/>
        <dbReference type="ChEBI" id="CHEBI:30089"/>
        <dbReference type="ChEBI" id="CHEBI:137740"/>
        <dbReference type="ChEBI" id="CHEBI:173225"/>
        <dbReference type="EC" id="3.5.1.108"/>
    </reaction>
</comment>
<comment type="similarity">
    <text evidence="12">Belongs to the LpxC family.</text>
</comment>
<evidence type="ECO:0000256" key="11">
    <source>
        <dbReference type="ARBA" id="ARBA00024535"/>
    </source>
</evidence>
<evidence type="ECO:0000256" key="5">
    <source>
        <dbReference type="ARBA" id="ARBA00022516"/>
    </source>
</evidence>
<dbReference type="GO" id="GO:0016020">
    <property type="term" value="C:membrane"/>
    <property type="evidence" value="ECO:0007669"/>
    <property type="project" value="GOC"/>
</dbReference>
<evidence type="ECO:0000256" key="9">
    <source>
        <dbReference type="ARBA" id="ARBA00022833"/>
    </source>
</evidence>
<keyword evidence="10 12" id="KW-0443">Lipid metabolism</keyword>
<dbReference type="NCBIfam" id="TIGR00325">
    <property type="entry name" value="lpxC"/>
    <property type="match status" value="1"/>
</dbReference>
<evidence type="ECO:0000256" key="7">
    <source>
        <dbReference type="ARBA" id="ARBA00022723"/>
    </source>
</evidence>
<accession>A0A4S2H3A9</accession>
<evidence type="ECO:0000256" key="10">
    <source>
        <dbReference type="ARBA" id="ARBA00023098"/>
    </source>
</evidence>
<comment type="function">
    <text evidence="2 12">Catalyzes the hydrolysis of UDP-3-O-myristoyl-N-acetylglucosamine to form UDP-3-O-myristoylglucosamine and acetate, the committed step in lipid A biosynthesis.</text>
</comment>
<dbReference type="EC" id="3.5.1.108" evidence="4 12"/>
<dbReference type="Proteomes" id="UP000308054">
    <property type="component" value="Unassembled WGS sequence"/>
</dbReference>
<keyword evidence="5 12" id="KW-0444">Lipid biosynthesis</keyword>
<keyword evidence="6 12" id="KW-0441">Lipid A biosynthesis</keyword>
<dbReference type="PANTHER" id="PTHR33694">
    <property type="entry name" value="UDP-3-O-ACYL-N-ACETYLGLUCOSAMINE DEACETYLASE 1, MITOCHONDRIAL-RELATED"/>
    <property type="match status" value="1"/>
</dbReference>
<keyword evidence="9 12" id="KW-0862">Zinc</keyword>
<comment type="caution">
    <text evidence="13">The sequence shown here is derived from an EMBL/GenBank/DDBJ whole genome shotgun (WGS) entry which is preliminary data.</text>
</comment>
<evidence type="ECO:0000256" key="3">
    <source>
        <dbReference type="ARBA" id="ARBA00005002"/>
    </source>
</evidence>
<sequence>MMERTTLAAPAVCAGVGLHTGARVRMAMRPGKPGTGIVFERTDLDLDDRLVAARYDRVRSTDLGTTLVNDAGASVSTVEHLMAALAGLGIDDLYIELDGPEIPAMDGSSAPFVDLALRAGLARQPAPRRAIQVLKPITVTDGGREASFLPALKQAIDVEIDFPDPAIGRQHFAFEVTAENFRDLVAPARTFGFRRDLDMLLKNGLARGGSMDNAIVVEDGRIANPGGLRFADEFVRHKALDALGDLYLAGAPILGLYRATRPGHYINSLAVNALLADRSAWKMVSLRDVAGPAERLAQT</sequence>
<dbReference type="UniPathway" id="UPA00359">
    <property type="reaction ID" value="UER00478"/>
</dbReference>
<evidence type="ECO:0000256" key="6">
    <source>
        <dbReference type="ARBA" id="ARBA00022556"/>
    </source>
</evidence>
<dbReference type="GO" id="GO:0046872">
    <property type="term" value="F:metal ion binding"/>
    <property type="evidence" value="ECO:0007669"/>
    <property type="project" value="UniProtKB-KW"/>
</dbReference>
<dbReference type="GO" id="GO:0009245">
    <property type="term" value="P:lipid A biosynthetic process"/>
    <property type="evidence" value="ECO:0007669"/>
    <property type="project" value="UniProtKB-UniRule"/>
</dbReference>
<proteinExistence type="inferred from homology"/>
<dbReference type="RefSeq" id="WP_135994480.1">
    <property type="nucleotide sequence ID" value="NZ_CP071057.1"/>
</dbReference>
<keyword evidence="7 12" id="KW-0479">Metal-binding</keyword>
<dbReference type="Pfam" id="PF03331">
    <property type="entry name" value="LpxC"/>
    <property type="match status" value="1"/>
</dbReference>
<dbReference type="HAMAP" id="MF_00388">
    <property type="entry name" value="LpxC"/>
    <property type="match status" value="1"/>
</dbReference>
<feature type="active site" description="Proton donor" evidence="12">
    <location>
        <position position="264"/>
    </location>
</feature>
<dbReference type="EMBL" id="SRXW01000001">
    <property type="protein sequence ID" value="TGY89983.1"/>
    <property type="molecule type" value="Genomic_DNA"/>
</dbReference>
<dbReference type="InterPro" id="IPR011334">
    <property type="entry name" value="UDP-acyl_GlcNac_deAcase_C"/>
</dbReference>
<name>A0A4S2H3A9_9PROT</name>
<keyword evidence="8 12" id="KW-0378">Hydrolase</keyword>
<evidence type="ECO:0000256" key="12">
    <source>
        <dbReference type="HAMAP-Rule" id="MF_00388"/>
    </source>
</evidence>
<dbReference type="GO" id="GO:0103117">
    <property type="term" value="F:UDP-3-O-acyl-N-acetylglucosamine deacetylase activity"/>
    <property type="evidence" value="ECO:0007669"/>
    <property type="project" value="UniProtKB-UniRule"/>
</dbReference>
<dbReference type="PANTHER" id="PTHR33694:SF1">
    <property type="entry name" value="UDP-3-O-ACYL-N-ACETYLGLUCOSAMINE DEACETYLASE 1, MITOCHONDRIAL-RELATED"/>
    <property type="match status" value="1"/>
</dbReference>
<dbReference type="InterPro" id="IPR004463">
    <property type="entry name" value="UDP-acyl_GlcNac_deAcase"/>
</dbReference>
<gene>
    <name evidence="12" type="primary">lpxC</name>
    <name evidence="13" type="ORF">E5163_02295</name>
</gene>
<dbReference type="OrthoDB" id="9802746at2"/>
<dbReference type="Gene3D" id="3.30.1700.10">
    <property type="entry name" value="lpxc deacetylase, domain 2"/>
    <property type="match status" value="1"/>
</dbReference>
<feature type="binding site" evidence="12">
    <location>
        <position position="241"/>
    </location>
    <ligand>
        <name>Zn(2+)</name>
        <dbReference type="ChEBI" id="CHEBI:29105"/>
    </ligand>
</feature>
<dbReference type="SUPFAM" id="SSF54211">
    <property type="entry name" value="Ribosomal protein S5 domain 2-like"/>
    <property type="match status" value="2"/>
</dbReference>
<reference evidence="13 14" key="1">
    <citation type="journal article" date="2017" name="Int. J. Syst. Evol. Microbiol.">
        <title>Marinicauda algicola sp. nov., isolated from a marine red alga Rhodosorus marinus.</title>
        <authorList>
            <person name="Jeong S.E."/>
            <person name="Jeon S.H."/>
            <person name="Chun B.H."/>
            <person name="Kim D.W."/>
            <person name="Jeon C.O."/>
        </authorList>
    </citation>
    <scope>NUCLEOTIDE SEQUENCE [LARGE SCALE GENOMIC DNA]</scope>
    <source>
        <strain evidence="13 14">JCM 31718</strain>
    </source>
</reference>
<dbReference type="AlphaFoldDB" id="A0A4S2H3A9"/>